<keyword evidence="2 7" id="KW-0436">Ligase</keyword>
<dbReference type="Proteomes" id="UP000228495">
    <property type="component" value="Unassembled WGS sequence"/>
</dbReference>
<evidence type="ECO:0000313" key="9">
    <source>
        <dbReference type="EMBL" id="PIP56874.1"/>
    </source>
</evidence>
<dbReference type="Gene3D" id="3.90.1300.10">
    <property type="entry name" value="Amidase signature (AS) domain"/>
    <property type="match status" value="1"/>
</dbReference>
<comment type="caution">
    <text evidence="9">The sequence shown here is derived from an EMBL/GenBank/DDBJ whole genome shotgun (WGS) entry which is preliminary data.</text>
</comment>
<keyword evidence="9" id="KW-0808">Transferase</keyword>
<dbReference type="InterPro" id="IPR004412">
    <property type="entry name" value="GatA"/>
</dbReference>
<reference evidence="9 10" key="1">
    <citation type="submission" date="2017-09" db="EMBL/GenBank/DDBJ databases">
        <title>Depth-based differentiation of microbial function through sediment-hosted aquifers and enrichment of novel symbionts in the deep terrestrial subsurface.</title>
        <authorList>
            <person name="Probst A.J."/>
            <person name="Ladd B."/>
            <person name="Jarett J.K."/>
            <person name="Geller-Mcgrath D.E."/>
            <person name="Sieber C.M."/>
            <person name="Emerson J.B."/>
            <person name="Anantharaman K."/>
            <person name="Thomas B.C."/>
            <person name="Malmstrom R."/>
            <person name="Stieglmeier M."/>
            <person name="Klingl A."/>
            <person name="Woyke T."/>
            <person name="Ryan C.M."/>
            <person name="Banfield J.F."/>
        </authorList>
    </citation>
    <scope>NUCLEOTIDE SEQUENCE [LARGE SCALE GENOMIC DNA]</scope>
    <source>
        <strain evidence="9">CG22_combo_CG10-13_8_21_14_all_39_12</strain>
    </source>
</reference>
<dbReference type="InterPro" id="IPR023631">
    <property type="entry name" value="Amidase_dom"/>
</dbReference>
<evidence type="ECO:0000256" key="5">
    <source>
        <dbReference type="ARBA" id="ARBA00022917"/>
    </source>
</evidence>
<dbReference type="PANTHER" id="PTHR11895:SF151">
    <property type="entry name" value="GLUTAMYL-TRNA(GLN) AMIDOTRANSFERASE SUBUNIT A"/>
    <property type="match status" value="1"/>
</dbReference>
<dbReference type="GO" id="GO:0006412">
    <property type="term" value="P:translation"/>
    <property type="evidence" value="ECO:0007669"/>
    <property type="project" value="UniProtKB-UniRule"/>
</dbReference>
<dbReference type="GO" id="GO:0016740">
    <property type="term" value="F:transferase activity"/>
    <property type="evidence" value="ECO:0007669"/>
    <property type="project" value="UniProtKB-KW"/>
</dbReference>
<organism evidence="9 10">
    <name type="scientific">candidate division WWE3 bacterium CG22_combo_CG10-13_8_21_14_all_39_12</name>
    <dbReference type="NCBI Taxonomy" id="1975094"/>
    <lineage>
        <taxon>Bacteria</taxon>
        <taxon>Katanobacteria</taxon>
    </lineage>
</organism>
<dbReference type="EC" id="6.3.5.7" evidence="7"/>
<comment type="similarity">
    <text evidence="1 7">Belongs to the amidase family. GatA subfamily.</text>
</comment>
<evidence type="ECO:0000256" key="2">
    <source>
        <dbReference type="ARBA" id="ARBA00022598"/>
    </source>
</evidence>
<keyword evidence="3 7" id="KW-0547">Nucleotide-binding</keyword>
<comment type="function">
    <text evidence="7">Allows the formation of correctly charged Gln-tRNA(Gln) through the transamidation of misacylated Glu-tRNA(Gln) in organisms which lack glutaminyl-tRNA synthetase. The reaction takes place in the presence of glutamine and ATP through an activated gamma-phospho-Glu-tRNA(Gln).</text>
</comment>
<dbReference type="PROSITE" id="PS00571">
    <property type="entry name" value="AMIDASES"/>
    <property type="match status" value="1"/>
</dbReference>
<accession>A0A2H0BGX1</accession>
<dbReference type="AlphaFoldDB" id="A0A2H0BGX1"/>
<evidence type="ECO:0000256" key="6">
    <source>
        <dbReference type="ARBA" id="ARBA00047407"/>
    </source>
</evidence>
<dbReference type="PANTHER" id="PTHR11895">
    <property type="entry name" value="TRANSAMIDASE"/>
    <property type="match status" value="1"/>
</dbReference>
<feature type="active site" description="Charge relay system" evidence="7">
    <location>
        <position position="139"/>
    </location>
</feature>
<dbReference type="GO" id="GO:0005524">
    <property type="term" value="F:ATP binding"/>
    <property type="evidence" value="ECO:0007669"/>
    <property type="project" value="UniProtKB-KW"/>
</dbReference>
<keyword evidence="4 7" id="KW-0067">ATP-binding</keyword>
<dbReference type="InterPro" id="IPR020556">
    <property type="entry name" value="Amidase_CS"/>
</dbReference>
<keyword evidence="5 7" id="KW-0648">Protein biosynthesis</keyword>
<dbReference type="GO" id="GO:0050567">
    <property type="term" value="F:glutaminyl-tRNA synthase (glutamine-hydrolyzing) activity"/>
    <property type="evidence" value="ECO:0007669"/>
    <property type="project" value="UniProtKB-UniRule"/>
</dbReference>
<dbReference type="InterPro" id="IPR036928">
    <property type="entry name" value="AS_sf"/>
</dbReference>
<protein>
    <recommendedName>
        <fullName evidence="7">Glutamyl-tRNA(Gln) amidotransferase subunit A</fullName>
        <shortName evidence="7">Glu-ADT subunit A</shortName>
        <ecNumber evidence="7">6.3.5.7</ecNumber>
    </recommendedName>
</protein>
<dbReference type="GO" id="GO:0030956">
    <property type="term" value="C:glutamyl-tRNA(Gln) amidotransferase complex"/>
    <property type="evidence" value="ECO:0007669"/>
    <property type="project" value="InterPro"/>
</dbReference>
<evidence type="ECO:0000259" key="8">
    <source>
        <dbReference type="Pfam" id="PF01425"/>
    </source>
</evidence>
<dbReference type="EMBL" id="PCSU01000008">
    <property type="protein sequence ID" value="PIP56874.1"/>
    <property type="molecule type" value="Genomic_DNA"/>
</dbReference>
<feature type="domain" description="Amidase" evidence="8">
    <location>
        <begin position="57"/>
        <end position="434"/>
    </location>
</feature>
<feature type="active site" description="Charge relay system" evidence="7">
    <location>
        <position position="64"/>
    </location>
</feature>
<comment type="subunit">
    <text evidence="7">Heterotrimer of A, B and C subunits.</text>
</comment>
<dbReference type="Pfam" id="PF01425">
    <property type="entry name" value="Amidase"/>
    <property type="match status" value="1"/>
</dbReference>
<comment type="catalytic activity">
    <reaction evidence="6 7">
        <text>L-glutamyl-tRNA(Gln) + L-glutamine + ATP + H2O = L-glutaminyl-tRNA(Gln) + L-glutamate + ADP + phosphate + H(+)</text>
        <dbReference type="Rhea" id="RHEA:17521"/>
        <dbReference type="Rhea" id="RHEA-COMP:9681"/>
        <dbReference type="Rhea" id="RHEA-COMP:9684"/>
        <dbReference type="ChEBI" id="CHEBI:15377"/>
        <dbReference type="ChEBI" id="CHEBI:15378"/>
        <dbReference type="ChEBI" id="CHEBI:29985"/>
        <dbReference type="ChEBI" id="CHEBI:30616"/>
        <dbReference type="ChEBI" id="CHEBI:43474"/>
        <dbReference type="ChEBI" id="CHEBI:58359"/>
        <dbReference type="ChEBI" id="CHEBI:78520"/>
        <dbReference type="ChEBI" id="CHEBI:78521"/>
        <dbReference type="ChEBI" id="CHEBI:456216"/>
        <dbReference type="EC" id="6.3.5.7"/>
    </reaction>
</comment>
<evidence type="ECO:0000313" key="10">
    <source>
        <dbReference type="Proteomes" id="UP000228495"/>
    </source>
</evidence>
<evidence type="ECO:0000256" key="7">
    <source>
        <dbReference type="HAMAP-Rule" id="MF_00120"/>
    </source>
</evidence>
<proteinExistence type="inferred from homology"/>
<gene>
    <name evidence="7" type="primary">gatA</name>
    <name evidence="9" type="ORF">COX05_00700</name>
</gene>
<evidence type="ECO:0000256" key="1">
    <source>
        <dbReference type="ARBA" id="ARBA00008069"/>
    </source>
</evidence>
<dbReference type="HAMAP" id="MF_00120">
    <property type="entry name" value="GatA"/>
    <property type="match status" value="1"/>
</dbReference>
<evidence type="ECO:0000256" key="3">
    <source>
        <dbReference type="ARBA" id="ARBA00022741"/>
    </source>
</evidence>
<evidence type="ECO:0000256" key="4">
    <source>
        <dbReference type="ARBA" id="ARBA00022840"/>
    </source>
</evidence>
<dbReference type="InterPro" id="IPR000120">
    <property type="entry name" value="Amidase"/>
</dbReference>
<dbReference type="SUPFAM" id="SSF75304">
    <property type="entry name" value="Amidase signature (AS) enzymes"/>
    <property type="match status" value="1"/>
</dbReference>
<feature type="active site" description="Acyl-ester intermediate" evidence="7">
    <location>
        <position position="163"/>
    </location>
</feature>
<sequence>MNLDNPTLKDLLNGLESKKISSPEIFSYYNNRISSLDKHIGSVITRVEFDEESIEPHSIPIGHKDIYSTKDIKTTAASNILKDYVPPYDATSVTRLTTAGFRTIAKLNCDAFAHGATGENSDFFPTKNPYDVSRVPGGSSSGSAAAVAAGFVPVATATDTGGSIRFPASFTNTVGIKPTYGRVSRHGIFAMTSSTDSIGHFTKTVWDSAYVLNKTAGYDPLDATSSRTPVPDYLSTIGDSITGLTLGVPQEYLKDIDPEIEKVFDEAVKTFTALGAKIVEVSLPHTKYAISSYYIITPSEISSNLARLNGIRYGYDRSEFGQEAKRRIMLGTYCLSAGYYDQYYKKAQQARTLVVKDFTEAFEQVDALIAPVSAVMQPKLGEVVNDPVKNYMLDVLAVPANLAGVPSLALPAGFSHNLPVGLQIIGKHFDEALLYRFGYAFEQETMHYKTVPTLKDYE</sequence>
<name>A0A2H0BGX1_UNCKA</name>